<protein>
    <recommendedName>
        <fullName evidence="3">C2H2-type domain-containing protein</fullName>
    </recommendedName>
</protein>
<feature type="domain" description="C2H2-type" evidence="3">
    <location>
        <begin position="437"/>
        <end position="464"/>
    </location>
</feature>
<feature type="domain" description="C2H2-type" evidence="3">
    <location>
        <begin position="45"/>
        <end position="68"/>
    </location>
</feature>
<feature type="domain" description="C2H2-type" evidence="3">
    <location>
        <begin position="537"/>
        <end position="559"/>
    </location>
</feature>
<keyword evidence="6" id="KW-1185">Reference proteome</keyword>
<dbReference type="Gramene" id="KZM94368">
    <property type="protein sequence ID" value="KZM94368"/>
    <property type="gene ID" value="DCAR_017611"/>
</dbReference>
<proteinExistence type="predicted"/>
<evidence type="ECO:0000313" key="5">
    <source>
        <dbReference type="EMBL" id="WOH00816.1"/>
    </source>
</evidence>
<feature type="region of interest" description="Disordered" evidence="2">
    <location>
        <begin position="149"/>
        <end position="227"/>
    </location>
</feature>
<keyword evidence="1" id="KW-0863">Zinc-finger</keyword>
<dbReference type="EMBL" id="CP093347">
    <property type="protein sequence ID" value="WOH00816.1"/>
    <property type="molecule type" value="Genomic_DNA"/>
</dbReference>
<dbReference type="SMART" id="SM00355">
    <property type="entry name" value="ZnF_C2H2"/>
    <property type="match status" value="4"/>
</dbReference>
<evidence type="ECO:0000256" key="1">
    <source>
        <dbReference type="PROSITE-ProRule" id="PRU00042"/>
    </source>
</evidence>
<gene>
    <name evidence="4" type="ORF">DCAR_017611</name>
    <name evidence="5" type="ORF">DCAR_0520191</name>
</gene>
<dbReference type="InterPro" id="IPR013087">
    <property type="entry name" value="Znf_C2H2_type"/>
</dbReference>
<dbReference type="PANTHER" id="PTHR47591">
    <property type="entry name" value="ZINC FINGER PROTEIN ZAT2-RELATED"/>
    <property type="match status" value="1"/>
</dbReference>
<dbReference type="OMA" id="MVEDECH"/>
<accession>A0A164YDU9</accession>
<dbReference type="InterPro" id="IPR036236">
    <property type="entry name" value="Znf_C2H2_sf"/>
</dbReference>
<dbReference type="Proteomes" id="UP000077755">
    <property type="component" value="Chromosome 5"/>
</dbReference>
<feature type="region of interest" description="Disordered" evidence="2">
    <location>
        <begin position="562"/>
        <end position="631"/>
    </location>
</feature>
<evidence type="ECO:0000313" key="4">
    <source>
        <dbReference type="EMBL" id="KZM94368.1"/>
    </source>
</evidence>
<feature type="compositionally biased region" description="Acidic residues" evidence="2">
    <location>
        <begin position="204"/>
        <end position="226"/>
    </location>
</feature>
<dbReference type="Gene3D" id="3.30.160.60">
    <property type="entry name" value="Classic Zinc Finger"/>
    <property type="match status" value="2"/>
</dbReference>
<keyword evidence="1" id="KW-0862">Zinc</keyword>
<evidence type="ECO:0000259" key="3">
    <source>
        <dbReference type="PROSITE" id="PS50157"/>
    </source>
</evidence>
<feature type="domain" description="C2H2-type" evidence="3">
    <location>
        <begin position="101"/>
        <end position="128"/>
    </location>
</feature>
<name>A0A164YDU9_DAUCS</name>
<feature type="compositionally biased region" description="Polar residues" evidence="2">
    <location>
        <begin position="563"/>
        <end position="600"/>
    </location>
</feature>
<dbReference type="EMBL" id="LNRQ01000005">
    <property type="protein sequence ID" value="KZM94368.1"/>
    <property type="molecule type" value="Genomic_DNA"/>
</dbReference>
<evidence type="ECO:0000256" key="2">
    <source>
        <dbReference type="SAM" id="MobiDB-lite"/>
    </source>
</evidence>
<dbReference type="STRING" id="79200.A0A164YDU9"/>
<organism evidence="4">
    <name type="scientific">Daucus carota subsp. sativus</name>
    <name type="common">Carrot</name>
    <dbReference type="NCBI Taxonomy" id="79200"/>
    <lineage>
        <taxon>Eukaryota</taxon>
        <taxon>Viridiplantae</taxon>
        <taxon>Streptophyta</taxon>
        <taxon>Embryophyta</taxon>
        <taxon>Tracheophyta</taxon>
        <taxon>Spermatophyta</taxon>
        <taxon>Magnoliopsida</taxon>
        <taxon>eudicotyledons</taxon>
        <taxon>Gunneridae</taxon>
        <taxon>Pentapetalae</taxon>
        <taxon>asterids</taxon>
        <taxon>campanulids</taxon>
        <taxon>Apiales</taxon>
        <taxon>Apiaceae</taxon>
        <taxon>Apioideae</taxon>
        <taxon>Scandiceae</taxon>
        <taxon>Daucinae</taxon>
        <taxon>Daucus</taxon>
        <taxon>Daucus sect. Daucus</taxon>
    </lineage>
</organism>
<reference evidence="4" key="1">
    <citation type="journal article" date="2016" name="Nat. Genet.">
        <title>A high-quality carrot genome assembly provides new insights into carotenoid accumulation and asterid genome evolution.</title>
        <authorList>
            <person name="Iorizzo M."/>
            <person name="Ellison S."/>
            <person name="Senalik D."/>
            <person name="Zeng P."/>
            <person name="Satapoomin P."/>
            <person name="Huang J."/>
            <person name="Bowman M."/>
            <person name="Iovene M."/>
            <person name="Sanseverino W."/>
            <person name="Cavagnaro P."/>
            <person name="Yildiz M."/>
            <person name="Macko-Podgorni A."/>
            <person name="Moranska E."/>
            <person name="Grzebelus E."/>
            <person name="Grzebelus D."/>
            <person name="Ashrafi H."/>
            <person name="Zheng Z."/>
            <person name="Cheng S."/>
            <person name="Spooner D."/>
            <person name="Van Deynze A."/>
            <person name="Simon P."/>
        </authorList>
    </citation>
    <scope>NUCLEOTIDE SEQUENCE [LARGE SCALE GENOMIC DNA]</scope>
    <source>
        <tissue evidence="4">Leaf</tissue>
    </source>
</reference>
<evidence type="ECO:0000313" key="6">
    <source>
        <dbReference type="Proteomes" id="UP000077755"/>
    </source>
</evidence>
<dbReference type="Pfam" id="PF13912">
    <property type="entry name" value="zf-C2H2_6"/>
    <property type="match status" value="4"/>
</dbReference>
<reference evidence="5" key="2">
    <citation type="submission" date="2022-03" db="EMBL/GenBank/DDBJ databases">
        <title>Draft title - Genomic analysis of global carrot germplasm unveils the trajectory of domestication and the origin of high carotenoid orange carrot.</title>
        <authorList>
            <person name="Iorizzo M."/>
            <person name="Ellison S."/>
            <person name="Senalik D."/>
            <person name="Macko-Podgorni A."/>
            <person name="Grzebelus D."/>
            <person name="Bostan H."/>
            <person name="Rolling W."/>
            <person name="Curaba J."/>
            <person name="Simon P."/>
        </authorList>
    </citation>
    <scope>NUCLEOTIDE SEQUENCE</scope>
    <source>
        <tissue evidence="5">Leaf</tissue>
    </source>
</reference>
<dbReference type="AlphaFoldDB" id="A0A164YDU9"/>
<dbReference type="SUPFAM" id="SSF57667">
    <property type="entry name" value="beta-beta-alpha zinc fingers"/>
    <property type="match status" value="3"/>
</dbReference>
<sequence length="631" mass="68905">MESGPSHQEQSSNKFLIKLKMPVKMDHHGDQEVATIQHVTNNTPRVCPQCNKEFGSGKALGGHMRIHAEAIRKQQRRQKMVGKLKDEEDGVGFQRLMNKKAVCNLCGKNFPSMKSVYGHMRCHPDRDWRGIQPPDEVLVENLDQRISDEDYEEEDDGSVGGGDCGPVGDLLADIPKWGEKARRGQKGVRKSSVEAVGSSGVMVSEEEDEEEEDDEDEDEFEDEDEEERLRNAVNDLMLLKQVDVSGSSGVSTLAAAAEISRDVNAGLDQNQEGSYGTSLTVNNRGEGSGNVEFRASGFVQGGYKEMKRSFGMVEDECHDHLVMEKMRMGEGGSDDHVIKNMSDHHMGQEANAAHHVVENYGDYDSRRTELMVMNNGGHKDFDWANHKEDNGEMVMGSSKNKKAKKMKLMMDLDQEKASAAGSSAQGMVSGSTTTEKYRCSTCNKSFSSHQALGGHRSSHNKFKLTIINGDSGLNNQSSSVNADRHRAGNEGFDQNLHQLITPGMENWVMSQDCANKKDSTIEGAGSSKGDHSSSIIHQCEVCNKIFPTGQALGGHKRCHWTASADQTDSQPQAQAPLVMSSSGEEASTQTGGTHIQTISIDLNLPPPMEDDLEAQGGGGGGAAEHATRLHL</sequence>
<dbReference type="PANTHER" id="PTHR47591:SF1">
    <property type="entry name" value="ZINC FINGER PROTEIN ZAT2-RELATED"/>
    <property type="match status" value="1"/>
</dbReference>
<dbReference type="PROSITE" id="PS50157">
    <property type="entry name" value="ZINC_FINGER_C2H2_2"/>
    <property type="match status" value="4"/>
</dbReference>
<dbReference type="PROSITE" id="PS00028">
    <property type="entry name" value="ZINC_FINGER_C2H2_1"/>
    <property type="match status" value="4"/>
</dbReference>
<dbReference type="GO" id="GO:0008270">
    <property type="term" value="F:zinc ion binding"/>
    <property type="evidence" value="ECO:0007669"/>
    <property type="project" value="UniProtKB-KW"/>
</dbReference>
<dbReference type="OrthoDB" id="6077919at2759"/>
<dbReference type="KEGG" id="dcr:108221499"/>
<keyword evidence="1" id="KW-0479">Metal-binding</keyword>